<dbReference type="EC" id="3.1.3.16" evidence="4"/>
<reference evidence="4 5" key="1">
    <citation type="submission" date="2024-09" db="EMBL/GenBank/DDBJ databases">
        <authorList>
            <person name="Sun Q."/>
            <person name="Mori K."/>
        </authorList>
    </citation>
    <scope>NUCLEOTIDE SEQUENCE [LARGE SCALE GENOMIC DNA]</scope>
    <source>
        <strain evidence="4 5">JCM 9626</strain>
    </source>
</reference>
<keyword evidence="2" id="KW-0472">Membrane</keyword>
<dbReference type="RefSeq" id="WP_140010358.1">
    <property type="nucleotide sequence ID" value="NZ_JBHMDG010000016.1"/>
</dbReference>
<feature type="transmembrane region" description="Helical" evidence="2">
    <location>
        <begin position="102"/>
        <end position="121"/>
    </location>
</feature>
<keyword evidence="1 4" id="KW-0378">Hydrolase</keyword>
<accession>A0ABV5KBX5</accession>
<dbReference type="Pfam" id="PF07228">
    <property type="entry name" value="SpoIIE"/>
    <property type="match status" value="1"/>
</dbReference>
<dbReference type="EMBL" id="JBHMDG010000016">
    <property type="protein sequence ID" value="MFB9314200.1"/>
    <property type="molecule type" value="Genomic_DNA"/>
</dbReference>
<evidence type="ECO:0000259" key="3">
    <source>
        <dbReference type="SMART" id="SM00331"/>
    </source>
</evidence>
<dbReference type="GO" id="GO:0004722">
    <property type="term" value="F:protein serine/threonine phosphatase activity"/>
    <property type="evidence" value="ECO:0007669"/>
    <property type="project" value="UniProtKB-EC"/>
</dbReference>
<dbReference type="PANTHER" id="PTHR43156">
    <property type="entry name" value="STAGE II SPORULATION PROTEIN E-RELATED"/>
    <property type="match status" value="1"/>
</dbReference>
<evidence type="ECO:0000256" key="1">
    <source>
        <dbReference type="ARBA" id="ARBA00022801"/>
    </source>
</evidence>
<feature type="domain" description="PPM-type phosphatase" evidence="3">
    <location>
        <begin position="158"/>
        <end position="366"/>
    </location>
</feature>
<dbReference type="InterPro" id="IPR052016">
    <property type="entry name" value="Bact_Sigma-Reg"/>
</dbReference>
<keyword evidence="2" id="KW-0812">Transmembrane</keyword>
<dbReference type="InterPro" id="IPR001932">
    <property type="entry name" value="PPM-type_phosphatase-like_dom"/>
</dbReference>
<dbReference type="SMART" id="SM00331">
    <property type="entry name" value="PP2C_SIG"/>
    <property type="match status" value="1"/>
</dbReference>
<dbReference type="InterPro" id="IPR036457">
    <property type="entry name" value="PPM-type-like_dom_sf"/>
</dbReference>
<feature type="transmembrane region" description="Helical" evidence="2">
    <location>
        <begin position="34"/>
        <end position="52"/>
    </location>
</feature>
<sequence>MTATALATRPARSVTLRRALTRLRRWGHTIENQMAVGLVLFSTTVAVLVTYFPEQTPFTSLMLPVVLGSILLGPRTLPWFVLYDMALLTYCVSQQESITPRTLGATAVQFSIALVVLVTSFRRTRLGVAGLRGETMFVDLRDRILDQGRLPGLPPGWAVESALRSAGGTAFAGDFIVAAEAPDHRSVQIVVVDVSGKGEAAGTRALLLSGAFGGLIGALPADGFLPAANAYLLRQDWDEGFATAIHLWLDLTTGDFEVRTAGHPPAVHRLAGPGRWSVLRTDGPVLGLIDDADFDVARGRLGVGDAVLLYTDGMVEEPRRDIDLGIDRMLGEAESILRGSFVGAAERLATQVGSKDDDRAVLVVHRAG</sequence>
<feature type="transmembrane region" description="Helical" evidence="2">
    <location>
        <begin position="61"/>
        <end position="82"/>
    </location>
</feature>
<dbReference type="PANTHER" id="PTHR43156:SF2">
    <property type="entry name" value="STAGE II SPORULATION PROTEIN E"/>
    <property type="match status" value="1"/>
</dbReference>
<evidence type="ECO:0000313" key="5">
    <source>
        <dbReference type="Proteomes" id="UP001589750"/>
    </source>
</evidence>
<keyword evidence="5" id="KW-1185">Reference proteome</keyword>
<name>A0ABV5KBX5_9ACTN</name>
<dbReference type="SUPFAM" id="SSF81606">
    <property type="entry name" value="PP2C-like"/>
    <property type="match status" value="1"/>
</dbReference>
<keyword evidence="2" id="KW-1133">Transmembrane helix</keyword>
<protein>
    <submittedName>
        <fullName evidence="4">PP2C family protein-serine/threonine phosphatase</fullName>
        <ecNumber evidence="4">3.1.3.16</ecNumber>
    </submittedName>
</protein>
<evidence type="ECO:0000256" key="2">
    <source>
        <dbReference type="SAM" id="Phobius"/>
    </source>
</evidence>
<dbReference type="Proteomes" id="UP001589750">
    <property type="component" value="Unassembled WGS sequence"/>
</dbReference>
<organism evidence="4 5">
    <name type="scientific">Nocardioides plantarum</name>
    <dbReference type="NCBI Taxonomy" id="29299"/>
    <lineage>
        <taxon>Bacteria</taxon>
        <taxon>Bacillati</taxon>
        <taxon>Actinomycetota</taxon>
        <taxon>Actinomycetes</taxon>
        <taxon>Propionibacteriales</taxon>
        <taxon>Nocardioidaceae</taxon>
        <taxon>Nocardioides</taxon>
    </lineage>
</organism>
<gene>
    <name evidence="4" type="ORF">ACFFRI_14190</name>
</gene>
<dbReference type="Gene3D" id="3.60.40.10">
    <property type="entry name" value="PPM-type phosphatase domain"/>
    <property type="match status" value="1"/>
</dbReference>
<evidence type="ECO:0000313" key="4">
    <source>
        <dbReference type="EMBL" id="MFB9314200.1"/>
    </source>
</evidence>
<proteinExistence type="predicted"/>
<comment type="caution">
    <text evidence="4">The sequence shown here is derived from an EMBL/GenBank/DDBJ whole genome shotgun (WGS) entry which is preliminary data.</text>
</comment>